<keyword evidence="5 9" id="KW-0450">Lipoyl</keyword>
<dbReference type="Gene3D" id="4.10.320.10">
    <property type="entry name" value="E3-binding domain"/>
    <property type="match status" value="1"/>
</dbReference>
<dbReference type="PANTHER" id="PTHR43178:SF2">
    <property type="entry name" value="DIHYDROLIPOYLLYSINE-RESIDUE ACETYLTRANSFERASE COMPONENT OF PYRUVATE DEHYDROGENASE COMPLEX"/>
    <property type="match status" value="1"/>
</dbReference>
<evidence type="ECO:0000256" key="1">
    <source>
        <dbReference type="ARBA" id="ARBA00001938"/>
    </source>
</evidence>
<sequence length="424" mass="46203">MRDIIMPSMGENVKEGLVVAIAVKPGETVKDGQTLIEVETDKVTFEIPAEGSGEIAEILVTKGGTVAPGDVLARLTAIVNKDGEVQDVKTGSEPESPVTASVPKTVEKPEIVPAARQEVGTQRNGNKVVSTPLARKLARELAIELSELQQSVNGRISFADVKNYARNRIRQRGQQGHAPVGVYAPPLPDFERFGPVRYTEMTPTMLATSRTMTVAVSQIPHAWIQEKIDITDLENNRKKHKKQVEAAGGSLTITALLVKAVVQALRAFPLLNASVDPEKKQIISKEYYHIGVAVDTDKGLLVPVIRNADQRTVTDIARELTRISADARDRKTKPEDLEGGTFTLSNLGGIGTTGINPIVNWPQVGILGVSAGQLEPVWQDDQFVPRLRMPVTLGFDHRVINGADAARFLQYLKKITEDPFLLLL</sequence>
<evidence type="ECO:0000256" key="9">
    <source>
        <dbReference type="RuleBase" id="RU003423"/>
    </source>
</evidence>
<evidence type="ECO:0000313" key="12">
    <source>
        <dbReference type="EMBL" id="MFC5411922.1"/>
    </source>
</evidence>
<dbReference type="SUPFAM" id="SSF47005">
    <property type="entry name" value="Peripheral subunit-binding domain of 2-oxo acid dehydrogenase complex"/>
    <property type="match status" value="1"/>
</dbReference>
<evidence type="ECO:0000259" key="11">
    <source>
        <dbReference type="PROSITE" id="PS51826"/>
    </source>
</evidence>
<dbReference type="PANTHER" id="PTHR43178">
    <property type="entry name" value="DIHYDROLIPOAMIDE ACETYLTRANSFERASE COMPONENT OF PYRUVATE DEHYDROGENASE COMPLEX"/>
    <property type="match status" value="1"/>
</dbReference>
<comment type="catalytic activity">
    <reaction evidence="8">
        <text>N(6)-[(R)-dihydrolipoyl]-L-lysyl-[protein] + acetyl-CoA = N(6)-[(R)-S(8)-acetyldihydrolipoyl]-L-lysyl-[protein] + CoA</text>
        <dbReference type="Rhea" id="RHEA:17017"/>
        <dbReference type="Rhea" id="RHEA-COMP:10475"/>
        <dbReference type="Rhea" id="RHEA-COMP:10478"/>
        <dbReference type="ChEBI" id="CHEBI:57287"/>
        <dbReference type="ChEBI" id="CHEBI:57288"/>
        <dbReference type="ChEBI" id="CHEBI:83100"/>
        <dbReference type="ChEBI" id="CHEBI:83111"/>
        <dbReference type="EC" id="2.3.1.12"/>
    </reaction>
</comment>
<dbReference type="PROSITE" id="PS00189">
    <property type="entry name" value="LIPOYL"/>
    <property type="match status" value="1"/>
</dbReference>
<dbReference type="PROSITE" id="PS51826">
    <property type="entry name" value="PSBD"/>
    <property type="match status" value="1"/>
</dbReference>
<dbReference type="InterPro" id="IPR000089">
    <property type="entry name" value="Biotin_lipoyl"/>
</dbReference>
<gene>
    <name evidence="12" type="ORF">ACFPMF_21540</name>
</gene>
<comment type="similarity">
    <text evidence="2 9">Belongs to the 2-oxoacid dehydrogenase family.</text>
</comment>
<comment type="subunit">
    <text evidence="3">Forms a 24-polypeptide structural core with octahedral symmetry.</text>
</comment>
<dbReference type="InterPro" id="IPR050743">
    <property type="entry name" value="2-oxoacid_DH_E2_comp"/>
</dbReference>
<keyword evidence="13" id="KW-1185">Reference proteome</keyword>
<dbReference type="InterPro" id="IPR023213">
    <property type="entry name" value="CAT-like_dom_sf"/>
</dbReference>
<dbReference type="InterPro" id="IPR036625">
    <property type="entry name" value="E3-bd_dom_sf"/>
</dbReference>
<accession>A0ABW0IL88</accession>
<dbReference type="InterPro" id="IPR011053">
    <property type="entry name" value="Single_hybrid_motif"/>
</dbReference>
<keyword evidence="4 9" id="KW-0808">Transferase</keyword>
<evidence type="ECO:0000259" key="10">
    <source>
        <dbReference type="PROSITE" id="PS50968"/>
    </source>
</evidence>
<dbReference type="CDD" id="cd06849">
    <property type="entry name" value="lipoyl_domain"/>
    <property type="match status" value="1"/>
</dbReference>
<dbReference type="Pfam" id="PF00364">
    <property type="entry name" value="Biotin_lipoyl"/>
    <property type="match status" value="1"/>
</dbReference>
<protein>
    <recommendedName>
        <fullName evidence="9">Dihydrolipoamide acetyltransferase component of pyruvate dehydrogenase complex</fullName>
        <ecNumber evidence="9">2.3.1.-</ecNumber>
    </recommendedName>
</protein>
<keyword evidence="6 9" id="KW-0012">Acyltransferase</keyword>
<dbReference type="InterPro" id="IPR004167">
    <property type="entry name" value="PSBD"/>
</dbReference>
<feature type="domain" description="Peripheral subunit-binding (PSBD)" evidence="11">
    <location>
        <begin position="129"/>
        <end position="165"/>
    </location>
</feature>
<proteinExistence type="inferred from homology"/>
<dbReference type="Gene3D" id="3.30.559.10">
    <property type="entry name" value="Chloramphenicol acetyltransferase-like domain"/>
    <property type="match status" value="1"/>
</dbReference>
<dbReference type="InterPro" id="IPR003016">
    <property type="entry name" value="2-oxoA_DH_lipoyl-BS"/>
</dbReference>
<dbReference type="RefSeq" id="WP_379848919.1">
    <property type="nucleotide sequence ID" value="NZ_JBHSMA010000009.1"/>
</dbReference>
<dbReference type="PROSITE" id="PS50968">
    <property type="entry name" value="BIOTINYL_LIPOYL"/>
    <property type="match status" value="1"/>
</dbReference>
<dbReference type="GO" id="GO:0016746">
    <property type="term" value="F:acyltransferase activity"/>
    <property type="evidence" value="ECO:0007669"/>
    <property type="project" value="UniProtKB-KW"/>
</dbReference>
<comment type="function">
    <text evidence="7">The pyruvate dehydrogenase complex catalyzes the overall conversion of pyruvate to acetyl-CoA and CO(2). It contains multiple copies of three enzymatic components: pyruvate dehydrogenase (E1), dihydrolipoamide acetyltransferase (E2) and lipoamide dehydrogenase (E3).</text>
</comment>
<dbReference type="EC" id="2.3.1.-" evidence="9"/>
<evidence type="ECO:0000256" key="7">
    <source>
        <dbReference type="ARBA" id="ARBA00025211"/>
    </source>
</evidence>
<organism evidence="12 13">
    <name type="scientific">Larkinella bovis</name>
    <dbReference type="NCBI Taxonomy" id="683041"/>
    <lineage>
        <taxon>Bacteria</taxon>
        <taxon>Pseudomonadati</taxon>
        <taxon>Bacteroidota</taxon>
        <taxon>Cytophagia</taxon>
        <taxon>Cytophagales</taxon>
        <taxon>Spirosomataceae</taxon>
        <taxon>Larkinella</taxon>
    </lineage>
</organism>
<reference evidence="13" key="1">
    <citation type="journal article" date="2019" name="Int. J. Syst. Evol. Microbiol.">
        <title>The Global Catalogue of Microorganisms (GCM) 10K type strain sequencing project: providing services to taxonomists for standard genome sequencing and annotation.</title>
        <authorList>
            <consortium name="The Broad Institute Genomics Platform"/>
            <consortium name="The Broad Institute Genome Sequencing Center for Infectious Disease"/>
            <person name="Wu L."/>
            <person name="Ma J."/>
        </authorList>
    </citation>
    <scope>NUCLEOTIDE SEQUENCE [LARGE SCALE GENOMIC DNA]</scope>
    <source>
        <strain evidence="13">CCUG 55250</strain>
    </source>
</reference>
<evidence type="ECO:0000313" key="13">
    <source>
        <dbReference type="Proteomes" id="UP001596106"/>
    </source>
</evidence>
<evidence type="ECO:0000256" key="2">
    <source>
        <dbReference type="ARBA" id="ARBA00007317"/>
    </source>
</evidence>
<evidence type="ECO:0000256" key="3">
    <source>
        <dbReference type="ARBA" id="ARBA00011484"/>
    </source>
</evidence>
<evidence type="ECO:0000256" key="5">
    <source>
        <dbReference type="ARBA" id="ARBA00022823"/>
    </source>
</evidence>
<dbReference type="SUPFAM" id="SSF52777">
    <property type="entry name" value="CoA-dependent acyltransferases"/>
    <property type="match status" value="1"/>
</dbReference>
<dbReference type="Gene3D" id="2.40.50.100">
    <property type="match status" value="1"/>
</dbReference>
<evidence type="ECO:0000256" key="4">
    <source>
        <dbReference type="ARBA" id="ARBA00022679"/>
    </source>
</evidence>
<evidence type="ECO:0000256" key="6">
    <source>
        <dbReference type="ARBA" id="ARBA00023315"/>
    </source>
</evidence>
<comment type="caution">
    <text evidence="12">The sequence shown here is derived from an EMBL/GenBank/DDBJ whole genome shotgun (WGS) entry which is preliminary data.</text>
</comment>
<evidence type="ECO:0000256" key="8">
    <source>
        <dbReference type="ARBA" id="ARBA00048370"/>
    </source>
</evidence>
<dbReference type="InterPro" id="IPR001078">
    <property type="entry name" value="2-oxoacid_DH_actylTfrase"/>
</dbReference>
<comment type="cofactor">
    <cofactor evidence="1 9">
        <name>(R)-lipoate</name>
        <dbReference type="ChEBI" id="CHEBI:83088"/>
    </cofactor>
</comment>
<dbReference type="Proteomes" id="UP001596106">
    <property type="component" value="Unassembled WGS sequence"/>
</dbReference>
<dbReference type="EMBL" id="JBHSMA010000009">
    <property type="protein sequence ID" value="MFC5411922.1"/>
    <property type="molecule type" value="Genomic_DNA"/>
</dbReference>
<name>A0ABW0IL88_9BACT</name>
<dbReference type="Pfam" id="PF00198">
    <property type="entry name" value="2-oxoacid_dh"/>
    <property type="match status" value="1"/>
</dbReference>
<feature type="domain" description="Lipoyl-binding" evidence="10">
    <location>
        <begin position="1"/>
        <end position="76"/>
    </location>
</feature>
<dbReference type="SUPFAM" id="SSF51230">
    <property type="entry name" value="Single hybrid motif"/>
    <property type="match status" value="1"/>
</dbReference>